<reference evidence="4" key="1">
    <citation type="submission" date="2023-07" db="EMBL/GenBank/DDBJ databases">
        <title>FDA dAtabase for Regulatory Grade micrObial Sequences (FDA-ARGOS): Supporting development and validation of Infectious Disease Dx tests.</title>
        <authorList>
            <person name="Sproer C."/>
            <person name="Gronow S."/>
            <person name="Severitt S."/>
            <person name="Schroder I."/>
            <person name="Tallon L."/>
            <person name="Sadzewicz L."/>
            <person name="Zhao X."/>
            <person name="Boylan J."/>
            <person name="Ott S."/>
            <person name="Bowen H."/>
            <person name="Vavikolanu K."/>
            <person name="Hazen T."/>
            <person name="Aluvathingal J."/>
            <person name="Nadendla S."/>
            <person name="Lowell S."/>
            <person name="Myers T."/>
            <person name="Yan Y."/>
        </authorList>
    </citation>
    <scope>NUCLEOTIDE SEQUENCE [LARGE SCALE GENOMIC DNA]</scope>
    <source>
        <strain evidence="4">FDAARGOS_1538</strain>
    </source>
</reference>
<dbReference type="PANTHER" id="PTHR33376:SF2">
    <property type="entry name" value="DICARBOXYLATE-BINDING PERIPLASMIC PROTEIN"/>
    <property type="match status" value="1"/>
</dbReference>
<dbReference type="PIRSF" id="PIRSF006470">
    <property type="entry name" value="DctB"/>
    <property type="match status" value="1"/>
</dbReference>
<dbReference type="Proteomes" id="UP001198374">
    <property type="component" value="Unassembled WGS sequence"/>
</dbReference>
<comment type="caution">
    <text evidence="3">The sequence shown here is derived from an EMBL/GenBank/DDBJ whole genome shotgun (WGS) entry which is preliminary data.</text>
</comment>
<protein>
    <submittedName>
        <fullName evidence="3">TRAP transporter substrate-binding protein</fullName>
    </submittedName>
</protein>
<dbReference type="PROSITE" id="PS51257">
    <property type="entry name" value="PROKAR_LIPOPROTEIN"/>
    <property type="match status" value="1"/>
</dbReference>
<evidence type="ECO:0000256" key="2">
    <source>
        <dbReference type="SAM" id="SignalP"/>
    </source>
</evidence>
<dbReference type="InterPro" id="IPR004682">
    <property type="entry name" value="TRAP_DctP"/>
</dbReference>
<evidence type="ECO:0000256" key="1">
    <source>
        <dbReference type="ARBA" id="ARBA00022729"/>
    </source>
</evidence>
<keyword evidence="4" id="KW-1185">Reference proteome</keyword>
<organism evidence="3 4">
    <name type="scientific">Anaerococcus degeneri</name>
    <dbReference type="NCBI Taxonomy" id="361500"/>
    <lineage>
        <taxon>Bacteria</taxon>
        <taxon>Bacillati</taxon>
        <taxon>Bacillota</taxon>
        <taxon>Tissierellia</taxon>
        <taxon>Tissierellales</taxon>
        <taxon>Peptoniphilaceae</taxon>
        <taxon>Anaerococcus</taxon>
    </lineage>
</organism>
<sequence>MKKRLSLLMAILSIFFLAGCGASNAENKDVQIIRVAFNQNTEHPQYLAMKKLGEDFERETNGRYKMKIYPNGVLGSQTEVLEFIRTGALQMAIVPTSSPEGYSKDFAIVGAPYLYDDIDHMSRAVQAGVYDKLFKSANKFGFEPITIYTAGERNVYSKKPIDNIEDLKGMIIRVNDSPTYIKMTELMGGSGAVMAQSEVYTALQQGVIDAAENSELVFRDFKHYEVSPYYAYTKHIVHPDVAVASTEFLDSLSEEDRELLYKLVKESAKYEFDTFKEKVAEAKKEIEEKGTKFCYPDSEKLREMVSPLTESIANQSELTREVYDAINELREEKND</sequence>
<dbReference type="Pfam" id="PF03480">
    <property type="entry name" value="DctP"/>
    <property type="match status" value="1"/>
</dbReference>
<dbReference type="CDD" id="cd13671">
    <property type="entry name" value="PBP2_TRAP_SBP_like_3"/>
    <property type="match status" value="1"/>
</dbReference>
<dbReference type="InterPro" id="IPR018389">
    <property type="entry name" value="DctP_fam"/>
</dbReference>
<feature type="signal peptide" evidence="2">
    <location>
        <begin position="1"/>
        <end position="25"/>
    </location>
</feature>
<dbReference type="RefSeq" id="WP_209773504.1">
    <property type="nucleotide sequence ID" value="NZ_JAGGLO010000004.1"/>
</dbReference>
<evidence type="ECO:0000313" key="4">
    <source>
        <dbReference type="Proteomes" id="UP001198374"/>
    </source>
</evidence>
<dbReference type="EMBL" id="JAIWIY010000001">
    <property type="protein sequence ID" value="MCA2096031.1"/>
    <property type="molecule type" value="Genomic_DNA"/>
</dbReference>
<evidence type="ECO:0000313" key="3">
    <source>
        <dbReference type="EMBL" id="MCA2096031.1"/>
    </source>
</evidence>
<accession>A0ABS7Z0F0</accession>
<proteinExistence type="predicted"/>
<dbReference type="InterPro" id="IPR038404">
    <property type="entry name" value="TRAP_DctP_sf"/>
</dbReference>
<gene>
    <name evidence="3" type="ORF">LDJ82_03785</name>
</gene>
<dbReference type="PANTHER" id="PTHR33376">
    <property type="match status" value="1"/>
</dbReference>
<name>A0ABS7Z0F0_9FIRM</name>
<dbReference type="Gene3D" id="3.40.190.170">
    <property type="entry name" value="Bacterial extracellular solute-binding protein, family 7"/>
    <property type="match status" value="1"/>
</dbReference>
<keyword evidence="1 2" id="KW-0732">Signal</keyword>
<dbReference type="NCBIfam" id="NF037995">
    <property type="entry name" value="TRAP_S1"/>
    <property type="match status" value="1"/>
</dbReference>
<dbReference type="NCBIfam" id="TIGR00787">
    <property type="entry name" value="dctP"/>
    <property type="match status" value="1"/>
</dbReference>
<feature type="chain" id="PRO_5045168585" evidence="2">
    <location>
        <begin position="26"/>
        <end position="335"/>
    </location>
</feature>